<comment type="caution">
    <text evidence="1">The sequence shown here is derived from an EMBL/GenBank/DDBJ whole genome shotgun (WGS) entry which is preliminary data.</text>
</comment>
<dbReference type="AlphaFoldDB" id="A0A9Q3FTK4"/>
<accession>A0A9Q3FTK4</accession>
<dbReference type="OrthoDB" id="3158924at2759"/>
<organism evidence="1 2">
    <name type="scientific">Austropuccinia psidii MF-1</name>
    <dbReference type="NCBI Taxonomy" id="1389203"/>
    <lineage>
        <taxon>Eukaryota</taxon>
        <taxon>Fungi</taxon>
        <taxon>Dikarya</taxon>
        <taxon>Basidiomycota</taxon>
        <taxon>Pucciniomycotina</taxon>
        <taxon>Pucciniomycetes</taxon>
        <taxon>Pucciniales</taxon>
        <taxon>Sphaerophragmiaceae</taxon>
        <taxon>Austropuccinia</taxon>
    </lineage>
</organism>
<reference evidence="1" key="1">
    <citation type="submission" date="2021-03" db="EMBL/GenBank/DDBJ databases">
        <title>Draft genome sequence of rust myrtle Austropuccinia psidii MF-1, a brazilian biotype.</title>
        <authorList>
            <person name="Quecine M.C."/>
            <person name="Pachon D.M.R."/>
            <person name="Bonatelli M.L."/>
            <person name="Correr F.H."/>
            <person name="Franceschini L.M."/>
            <person name="Leite T.F."/>
            <person name="Margarido G.R.A."/>
            <person name="Almeida C.A."/>
            <person name="Ferrarezi J.A."/>
            <person name="Labate C.A."/>
        </authorList>
    </citation>
    <scope>NUCLEOTIDE SEQUENCE</scope>
    <source>
        <strain evidence="1">MF-1</strain>
    </source>
</reference>
<keyword evidence="2" id="KW-1185">Reference proteome</keyword>
<sequence length="198" mass="22814">MIKIQEPCRPWEIVHMDWVTCLPPGDDRSYHYFLAISDRFTYKTSINASTNQTPAILEKGCNPRLPQDSLRKDLVEIHPKAASFKGILVKARKHVVRFMEYSFAYSKEKWNKSHATPDFKVGDLLLVFATSFDKIKGCKELKDPISGPFIIKALHGENSFEVEFSEEIRNEHPKFPVSLIKPYKSGDYEKISPAYRTC</sequence>
<dbReference type="Proteomes" id="UP000765509">
    <property type="component" value="Unassembled WGS sequence"/>
</dbReference>
<proteinExistence type="predicted"/>
<gene>
    <name evidence="1" type="ORF">O181_083388</name>
</gene>
<dbReference type="EMBL" id="AVOT02048432">
    <property type="protein sequence ID" value="MBW0543673.1"/>
    <property type="molecule type" value="Genomic_DNA"/>
</dbReference>
<evidence type="ECO:0000313" key="1">
    <source>
        <dbReference type="EMBL" id="MBW0543673.1"/>
    </source>
</evidence>
<evidence type="ECO:0000313" key="2">
    <source>
        <dbReference type="Proteomes" id="UP000765509"/>
    </source>
</evidence>
<name>A0A9Q3FTK4_9BASI</name>
<protein>
    <submittedName>
        <fullName evidence="1">Uncharacterized protein</fullName>
    </submittedName>
</protein>